<comment type="caution">
    <text evidence="1">The sequence shown here is derived from an EMBL/GenBank/DDBJ whole genome shotgun (WGS) entry which is preliminary data.</text>
</comment>
<gene>
    <name evidence="1" type="ORF">F900_00693</name>
</gene>
<feature type="non-terminal residue" evidence="1">
    <location>
        <position position="1"/>
    </location>
</feature>
<sequence>YVGENVEANTWYQVNAQGEFIKVEG</sequence>
<evidence type="ECO:0000313" key="1">
    <source>
        <dbReference type="EMBL" id="ENX03663.1"/>
    </source>
</evidence>
<protein>
    <submittedName>
        <fullName evidence="1">Uncharacterized protein</fullName>
    </submittedName>
</protein>
<proteinExistence type="predicted"/>
<dbReference type="AlphaFoldDB" id="N9M565"/>
<dbReference type="HOGENOM" id="CLU_3419922_0_0_6"/>
<reference evidence="1 2" key="1">
    <citation type="submission" date="2013-02" db="EMBL/GenBank/DDBJ databases">
        <title>The Genome Sequence of Acinetobacter sp. ANC 3862.</title>
        <authorList>
            <consortium name="The Broad Institute Genome Sequencing Platform"/>
            <consortium name="The Broad Institute Genome Sequencing Center for Infectious Disease"/>
            <person name="Cerqueira G."/>
            <person name="Feldgarden M."/>
            <person name="Courvalin P."/>
            <person name="Perichon B."/>
            <person name="Grillot-Courvalin C."/>
            <person name="Clermont D."/>
            <person name="Rocha E."/>
            <person name="Yoon E.-J."/>
            <person name="Nemec A."/>
            <person name="Walker B."/>
            <person name="Young S.K."/>
            <person name="Zeng Q."/>
            <person name="Gargeya S."/>
            <person name="Fitzgerald M."/>
            <person name="Haas B."/>
            <person name="Abouelleil A."/>
            <person name="Alvarado L."/>
            <person name="Arachchi H.M."/>
            <person name="Berlin A.M."/>
            <person name="Chapman S.B."/>
            <person name="Dewar J."/>
            <person name="Goldberg J."/>
            <person name="Griggs A."/>
            <person name="Gujja S."/>
            <person name="Hansen M."/>
            <person name="Howarth C."/>
            <person name="Imamovic A."/>
            <person name="Larimer J."/>
            <person name="McCowan C."/>
            <person name="Murphy C."/>
            <person name="Neiman D."/>
            <person name="Pearson M."/>
            <person name="Priest M."/>
            <person name="Roberts A."/>
            <person name="Saif S."/>
            <person name="Shea T."/>
            <person name="Sisk P."/>
            <person name="Sykes S."/>
            <person name="Wortman J."/>
            <person name="Nusbaum C."/>
            <person name="Birren B."/>
        </authorList>
    </citation>
    <scope>NUCLEOTIDE SEQUENCE [LARGE SCALE GENOMIC DNA]</scope>
    <source>
        <strain evidence="1 2">ANC 3862</strain>
    </source>
</reference>
<dbReference type="STRING" id="1217705.F900_00693"/>
<dbReference type="EMBL" id="APRP01000009">
    <property type="protein sequence ID" value="ENX03663.1"/>
    <property type="molecule type" value="Genomic_DNA"/>
</dbReference>
<accession>N9M565</accession>
<name>N9M565_9GAMM</name>
<dbReference type="Proteomes" id="UP000013248">
    <property type="component" value="Unassembled WGS sequence"/>
</dbReference>
<evidence type="ECO:0000313" key="2">
    <source>
        <dbReference type="Proteomes" id="UP000013248"/>
    </source>
</evidence>
<organism evidence="1 2">
    <name type="scientific">Acinetobacter modestus</name>
    <dbReference type="NCBI Taxonomy" id="1776740"/>
    <lineage>
        <taxon>Bacteria</taxon>
        <taxon>Pseudomonadati</taxon>
        <taxon>Pseudomonadota</taxon>
        <taxon>Gammaproteobacteria</taxon>
        <taxon>Moraxellales</taxon>
        <taxon>Moraxellaceae</taxon>
        <taxon>Acinetobacter</taxon>
    </lineage>
</organism>